<comment type="caution">
    <text evidence="2">The sequence shown here is derived from an EMBL/GenBank/DDBJ whole genome shotgun (WGS) entry which is preliminary data.</text>
</comment>
<keyword evidence="1" id="KW-0472">Membrane</keyword>
<protein>
    <submittedName>
        <fullName evidence="2">RHS repeat-associated core domain</fullName>
    </submittedName>
</protein>
<dbReference type="InterPro" id="IPR022385">
    <property type="entry name" value="Rhs_assc_core"/>
</dbReference>
<dbReference type="NCBIfam" id="TIGR03696">
    <property type="entry name" value="Rhs_assc_core"/>
    <property type="match status" value="1"/>
</dbReference>
<evidence type="ECO:0000313" key="2">
    <source>
        <dbReference type="EMBL" id="VDG81154.1"/>
    </source>
</evidence>
<organism evidence="2 3">
    <name type="scientific">Capnocytophaga ochracea</name>
    <dbReference type="NCBI Taxonomy" id="1018"/>
    <lineage>
        <taxon>Bacteria</taxon>
        <taxon>Pseudomonadati</taxon>
        <taxon>Bacteroidota</taxon>
        <taxon>Flavobacteriia</taxon>
        <taxon>Flavobacteriales</taxon>
        <taxon>Flavobacteriaceae</taxon>
        <taxon>Capnocytophaga</taxon>
    </lineage>
</organism>
<keyword evidence="1" id="KW-1133">Transmembrane helix</keyword>
<proteinExistence type="predicted"/>
<dbReference type="EMBL" id="UYIQ01000001">
    <property type="protein sequence ID" value="VDG81154.1"/>
    <property type="molecule type" value="Genomic_DNA"/>
</dbReference>
<accession>A0A7Z9C9M8</accession>
<feature type="transmembrane region" description="Helical" evidence="1">
    <location>
        <begin position="83"/>
        <end position="100"/>
    </location>
</feature>
<evidence type="ECO:0000256" key="1">
    <source>
        <dbReference type="SAM" id="Phobius"/>
    </source>
</evidence>
<evidence type="ECO:0000313" key="3">
    <source>
        <dbReference type="Proteomes" id="UP000276733"/>
    </source>
</evidence>
<name>A0A7Z9C9M8_CAPOC</name>
<sequence>MLSITDGNGNKLDKLLLDRGYTGHEHLQTVGFIHMNGRLYDPALHRFLQPDNYVQDPFNTQNFNRYGYCLNNPLVYVDENGEFFHLIIGAVVGGILNWAFNGARFDAKGLSYFAVGAVAGAVGAGIGSGVSASLAGGTFAGGFMSGTAVSSSLFSSFASGFSAGFSSGFISGAGNSWINGGSFLQGIYSGANIGTTSGLIGGAINVSFSGIRNLRQLRTFRKGNSILGINDSNEAVPMTDDFIKRAQEAWYPDAPTNNLLNHSVENVPAEYINLMNRNGAAAATIPQYSNGIITGNASIYYNTSGQAFSSAKQLFYAMGHELVHLSQYTALAGQSVGIVTKNFIDLLEYHAYSFEFSLGSGNAGGFNQQAIRELYREFPSFFNSLGYMRFPWTFNTKFRYLF</sequence>
<dbReference type="Gene3D" id="2.180.10.10">
    <property type="entry name" value="RHS repeat-associated core"/>
    <property type="match status" value="1"/>
</dbReference>
<dbReference type="AlphaFoldDB" id="A0A7Z9C9M8"/>
<keyword evidence="1" id="KW-0812">Transmembrane</keyword>
<dbReference type="Proteomes" id="UP000276733">
    <property type="component" value="Unassembled WGS sequence"/>
</dbReference>
<gene>
    <name evidence="2" type="ORF">NCTC11458_00437</name>
</gene>
<feature type="transmembrane region" description="Helical" evidence="1">
    <location>
        <begin position="112"/>
        <end position="135"/>
    </location>
</feature>
<reference evidence="2 3" key="1">
    <citation type="submission" date="2018-11" db="EMBL/GenBank/DDBJ databases">
        <authorList>
            <consortium name="Pathogen Informatics"/>
        </authorList>
    </citation>
    <scope>NUCLEOTIDE SEQUENCE [LARGE SCALE GENOMIC DNA]</scope>
    <source>
        <strain evidence="2 3">NCTC11458</strain>
    </source>
</reference>